<dbReference type="InterPro" id="IPR006179">
    <property type="entry name" value="5_nucleotidase/apyrase"/>
</dbReference>
<dbReference type="SUPFAM" id="SSF55816">
    <property type="entry name" value="5'-nucleotidase (syn. UDP-sugar hydrolase), C-terminal domain"/>
    <property type="match status" value="1"/>
</dbReference>
<dbReference type="PROSITE" id="PS51257">
    <property type="entry name" value="PROKAR_LIPOPROTEIN"/>
    <property type="match status" value="1"/>
</dbReference>
<dbReference type="STRING" id="1150600.ADIARSV_4270"/>
<accession>R9GLJ2</accession>
<sequence length="246" mass="27134">MRKGKWILPVLLITLTGCSPKLHLAGNTPQLYPIKNLPVDSSMLAFYKPYKAGIDSQMNTVIGLAAVNIERGRPEGLLNNLVADVMYQAGKENHIEFDFAHTNYFSLRNPISAGPIKAFKIYELMPFENYFVTVKLKGADILDLFNYMAAGGGDPISGATFCIKDGKASDIMIQGIPFDISKEYTVLTNDYLANGGDKAVVYTKAIKRIGSTIKVRDALLNYIKQQQAAGKSISPKLDHRIQTIKL</sequence>
<dbReference type="GO" id="GO:0030288">
    <property type="term" value="C:outer membrane-bounded periplasmic space"/>
    <property type="evidence" value="ECO:0007669"/>
    <property type="project" value="TreeGrafter"/>
</dbReference>
<dbReference type="EMBL" id="AQPN01000146">
    <property type="protein sequence ID" value="EOR92583.1"/>
    <property type="molecule type" value="Genomic_DNA"/>
</dbReference>
<dbReference type="Pfam" id="PF02872">
    <property type="entry name" value="5_nucleotid_C"/>
    <property type="match status" value="1"/>
</dbReference>
<dbReference type="Proteomes" id="UP000014174">
    <property type="component" value="Unassembled WGS sequence"/>
</dbReference>
<dbReference type="PATRIC" id="fig|1150600.3.peg.4224"/>
<gene>
    <name evidence="2" type="ORF">ADIARSV_4270</name>
</gene>
<keyword evidence="2" id="KW-0378">Hydrolase</keyword>
<dbReference type="eggNOG" id="COG0737">
    <property type="taxonomic scope" value="Bacteria"/>
</dbReference>
<dbReference type="OrthoDB" id="4762412at2"/>
<evidence type="ECO:0000313" key="3">
    <source>
        <dbReference type="Proteomes" id="UP000014174"/>
    </source>
</evidence>
<dbReference type="GO" id="GO:0009166">
    <property type="term" value="P:nucleotide catabolic process"/>
    <property type="evidence" value="ECO:0007669"/>
    <property type="project" value="InterPro"/>
</dbReference>
<name>R9GLJ2_9SPHI</name>
<feature type="domain" description="5'-Nucleotidase C-terminal" evidence="1">
    <location>
        <begin position="67"/>
        <end position="199"/>
    </location>
</feature>
<dbReference type="PRINTS" id="PR01607">
    <property type="entry name" value="APYRASEFAMLY"/>
</dbReference>
<keyword evidence="3" id="KW-1185">Reference proteome</keyword>
<dbReference type="InterPro" id="IPR036907">
    <property type="entry name" value="5'-Nucleotdase_C_sf"/>
</dbReference>
<reference evidence="2 3" key="1">
    <citation type="journal article" date="2013" name="Genome Announc.">
        <title>Draft Genome Sequence of Arcticibacter svalbardensis Strain MN12-7T, a Member of the Family Sphingobacteriaceae Isolated from an Arctic Soil Sample.</title>
        <authorList>
            <person name="Shivaji S."/>
            <person name="Ara S."/>
            <person name="Prasad S."/>
            <person name="Manasa B.P."/>
            <person name="Begum Z."/>
            <person name="Singh A."/>
            <person name="Kumar Pinnaka A."/>
        </authorList>
    </citation>
    <scope>NUCLEOTIDE SEQUENCE [LARGE SCALE GENOMIC DNA]</scope>
    <source>
        <strain evidence="2 3">MN12-7</strain>
    </source>
</reference>
<organism evidence="2 3">
    <name type="scientific">Arcticibacter svalbardensis MN12-7</name>
    <dbReference type="NCBI Taxonomy" id="1150600"/>
    <lineage>
        <taxon>Bacteria</taxon>
        <taxon>Pseudomonadati</taxon>
        <taxon>Bacteroidota</taxon>
        <taxon>Sphingobacteriia</taxon>
        <taxon>Sphingobacteriales</taxon>
        <taxon>Sphingobacteriaceae</taxon>
        <taxon>Arcticibacter</taxon>
    </lineage>
</organism>
<dbReference type="AlphaFoldDB" id="R9GLJ2"/>
<protein>
    <submittedName>
        <fullName evidence="2">5'-nucleotidase</fullName>
        <ecNumber evidence="2">3.1.3.5</ecNumber>
    </submittedName>
</protein>
<dbReference type="PANTHER" id="PTHR11575">
    <property type="entry name" value="5'-NUCLEOTIDASE-RELATED"/>
    <property type="match status" value="1"/>
</dbReference>
<dbReference type="EC" id="3.1.3.5" evidence="2"/>
<dbReference type="Gene3D" id="3.90.780.10">
    <property type="entry name" value="5'-Nucleotidase, C-terminal domain"/>
    <property type="match status" value="1"/>
</dbReference>
<dbReference type="GO" id="GO:0008253">
    <property type="term" value="F:5'-nucleotidase activity"/>
    <property type="evidence" value="ECO:0007669"/>
    <property type="project" value="UniProtKB-EC"/>
</dbReference>
<dbReference type="InterPro" id="IPR008334">
    <property type="entry name" value="5'-Nucleotdase_C"/>
</dbReference>
<evidence type="ECO:0000259" key="1">
    <source>
        <dbReference type="Pfam" id="PF02872"/>
    </source>
</evidence>
<dbReference type="PANTHER" id="PTHR11575:SF24">
    <property type="entry name" value="5'-NUCLEOTIDASE"/>
    <property type="match status" value="1"/>
</dbReference>
<proteinExistence type="predicted"/>
<comment type="caution">
    <text evidence="2">The sequence shown here is derived from an EMBL/GenBank/DDBJ whole genome shotgun (WGS) entry which is preliminary data.</text>
</comment>
<evidence type="ECO:0000313" key="2">
    <source>
        <dbReference type="EMBL" id="EOR92583.1"/>
    </source>
</evidence>